<protein>
    <submittedName>
        <fullName evidence="1">Uncharacterized protein</fullName>
    </submittedName>
</protein>
<dbReference type="EMBL" id="VBZC01000012">
    <property type="protein sequence ID" value="TLS45713.1"/>
    <property type="molecule type" value="Genomic_DNA"/>
</dbReference>
<dbReference type="AlphaFoldDB" id="A0A5R9FY27"/>
<sequence length="67" mass="7551">MPGKDPDRSQRLQAELWAPRINAAEGHKARVAVLVDMARARLGEDDPVWEALDRQLGQYLKQALGDR</sequence>
<reference evidence="1 2" key="1">
    <citation type="submission" date="2019-05" db="EMBL/GenBank/DDBJ databases">
        <title>Streptomyces sp. NEAU-C151, a novel actinomycete isolated from soil.</title>
        <authorList>
            <person name="Han L."/>
            <person name="Jiang H."/>
        </authorList>
    </citation>
    <scope>NUCLEOTIDE SEQUENCE [LARGE SCALE GENOMIC DNA]</scope>
    <source>
        <strain evidence="1 2">NEAU-C151</strain>
    </source>
</reference>
<evidence type="ECO:0000313" key="2">
    <source>
        <dbReference type="Proteomes" id="UP000305906"/>
    </source>
</evidence>
<accession>A0A5R9FY27</accession>
<organism evidence="1 2">
    <name type="scientific">Streptomyces montanus</name>
    <dbReference type="NCBI Taxonomy" id="2580423"/>
    <lineage>
        <taxon>Bacteria</taxon>
        <taxon>Bacillati</taxon>
        <taxon>Actinomycetota</taxon>
        <taxon>Actinomycetes</taxon>
        <taxon>Kitasatosporales</taxon>
        <taxon>Streptomycetaceae</taxon>
        <taxon>Streptomyces</taxon>
    </lineage>
</organism>
<comment type="caution">
    <text evidence="1">The sequence shown here is derived from an EMBL/GenBank/DDBJ whole genome shotgun (WGS) entry which is preliminary data.</text>
</comment>
<dbReference type="Proteomes" id="UP000305906">
    <property type="component" value="Unassembled WGS sequence"/>
</dbReference>
<dbReference type="RefSeq" id="WP_138045304.1">
    <property type="nucleotide sequence ID" value="NZ_VBZC01000012.1"/>
</dbReference>
<gene>
    <name evidence="1" type="ORF">FE633_13170</name>
</gene>
<proteinExistence type="predicted"/>
<evidence type="ECO:0000313" key="1">
    <source>
        <dbReference type="EMBL" id="TLS45713.1"/>
    </source>
</evidence>
<name>A0A5R9FY27_9ACTN</name>
<keyword evidence="2" id="KW-1185">Reference proteome</keyword>